<dbReference type="EMBL" id="CAJRAU010000011">
    <property type="protein sequence ID" value="CAG5074564.1"/>
    <property type="molecule type" value="Genomic_DNA"/>
</dbReference>
<comment type="caution">
    <text evidence="1">The sequence shown here is derived from an EMBL/GenBank/DDBJ whole genome shotgun (WGS) entry which is preliminary data.</text>
</comment>
<protein>
    <recommendedName>
        <fullName evidence="3">Gluconate 2-dehydrogenase subunit 3 family protein</fullName>
    </recommendedName>
</protein>
<dbReference type="Proteomes" id="UP000679725">
    <property type="component" value="Unassembled WGS sequence"/>
</dbReference>
<organism evidence="1 2">
    <name type="scientific">Dyadobacter linearis</name>
    <dbReference type="NCBI Taxonomy" id="2823330"/>
    <lineage>
        <taxon>Bacteria</taxon>
        <taxon>Pseudomonadati</taxon>
        <taxon>Bacteroidota</taxon>
        <taxon>Cytophagia</taxon>
        <taxon>Cytophagales</taxon>
        <taxon>Spirosomataceae</taxon>
        <taxon>Dyadobacter</taxon>
    </lineage>
</organism>
<evidence type="ECO:0008006" key="3">
    <source>
        <dbReference type="Google" id="ProtNLM"/>
    </source>
</evidence>
<name>A0ABM8UY23_9BACT</name>
<keyword evidence="2" id="KW-1185">Reference proteome</keyword>
<dbReference type="Pfam" id="PF13618">
    <property type="entry name" value="Gluconate_2-dh3"/>
    <property type="match status" value="1"/>
</dbReference>
<gene>
    <name evidence="1" type="ORF">DYBT9623_05251</name>
</gene>
<sequence length="181" mass="20252">MNRREAIQRVALLIGGTFSAPTLLAMENWDNTKNASGRAINLSDQQKLIIAEVAEMIIPKTSTPGAKDAGVPEFIVMMLRDCYKTPEQTIFSEGIQDLEKKGFLESDAAKRVELLTQIESDAARQIAAASKVLPYWRLMKELTMLGYFTSEQGIRSSFDYTPIPGKLEMIQLKPNQKSFAY</sequence>
<reference evidence="1 2" key="1">
    <citation type="submission" date="2021-04" db="EMBL/GenBank/DDBJ databases">
        <authorList>
            <person name="Rodrigo-Torres L."/>
            <person name="Arahal R. D."/>
            <person name="Lucena T."/>
        </authorList>
    </citation>
    <scope>NUCLEOTIDE SEQUENCE [LARGE SCALE GENOMIC DNA]</scope>
    <source>
        <strain evidence="1 2">CECT 9623</strain>
    </source>
</reference>
<proteinExistence type="predicted"/>
<evidence type="ECO:0000313" key="2">
    <source>
        <dbReference type="Proteomes" id="UP000679725"/>
    </source>
</evidence>
<evidence type="ECO:0000313" key="1">
    <source>
        <dbReference type="EMBL" id="CAG5074564.1"/>
    </source>
</evidence>
<dbReference type="InterPro" id="IPR027056">
    <property type="entry name" value="Gluconate_2DH_su3"/>
</dbReference>
<accession>A0ABM8UY23</accession>